<name>A0ABT1XPW1_9SPHN</name>
<gene>
    <name evidence="1" type="ORF">NSO95_07070</name>
</gene>
<dbReference type="Proteomes" id="UP001206067">
    <property type="component" value="Unassembled WGS sequence"/>
</dbReference>
<protein>
    <submittedName>
        <fullName evidence="1">Uncharacterized protein</fullName>
    </submittedName>
</protein>
<evidence type="ECO:0000313" key="2">
    <source>
        <dbReference type="Proteomes" id="UP001206067"/>
    </source>
</evidence>
<dbReference type="EMBL" id="JANKHH010000004">
    <property type="protein sequence ID" value="MCR2833703.1"/>
    <property type="molecule type" value="Genomic_DNA"/>
</dbReference>
<evidence type="ECO:0000313" key="1">
    <source>
        <dbReference type="EMBL" id="MCR2833703.1"/>
    </source>
</evidence>
<proteinExistence type="predicted"/>
<sequence length="226" mass="24215">MQPLNTTAPVSSIQCQPSHDRAIELLSSGGDARILVDPASCLNQYLSTPYPREVIAYASSTANDIGADAFARVVALVEAGLDDYTCALEAMRVRLRRIFALDRDCDVVFAASGTDLEYVPLAGVADAAMGGVHNILLGADEVGSGCIHSARGRHFADRTPLGITSESGAPVDGLARVSLVDIAGVRLRAQCEHRAKSKRISRARSNRRRNGGSTHWCIWSTARRRA</sequence>
<comment type="caution">
    <text evidence="1">The sequence shown here is derived from an EMBL/GenBank/DDBJ whole genome shotgun (WGS) entry which is preliminary data.</text>
</comment>
<dbReference type="RefSeq" id="WP_257595480.1">
    <property type="nucleotide sequence ID" value="NZ_JANKHH010000004.1"/>
</dbReference>
<keyword evidence="2" id="KW-1185">Reference proteome</keyword>
<reference evidence="1 2" key="1">
    <citation type="submission" date="2022-08" db="EMBL/GenBank/DDBJ databases">
        <title>Polyphasic taxonomy analysis of Qipengyuania sp.RS5-5.</title>
        <authorList>
            <person name="Xamxidin M."/>
            <person name="Wu M."/>
        </authorList>
    </citation>
    <scope>NUCLEOTIDE SEQUENCE [LARGE SCALE GENOMIC DNA]</scope>
    <source>
        <strain evidence="1 2">RS5-5</strain>
    </source>
</reference>
<organism evidence="1 2">
    <name type="scientific">Parerythrobacter lacustris</name>
    <dbReference type="NCBI Taxonomy" id="2969984"/>
    <lineage>
        <taxon>Bacteria</taxon>
        <taxon>Pseudomonadati</taxon>
        <taxon>Pseudomonadota</taxon>
        <taxon>Alphaproteobacteria</taxon>
        <taxon>Sphingomonadales</taxon>
        <taxon>Erythrobacteraceae</taxon>
        <taxon>Parerythrobacter</taxon>
    </lineage>
</organism>
<accession>A0ABT1XPW1</accession>